<keyword evidence="6" id="KW-1185">Reference proteome</keyword>
<dbReference type="Gene3D" id="3.40.309.10">
    <property type="entry name" value="Aldehyde Dehydrogenase, Chain A, domain 2"/>
    <property type="match status" value="1"/>
</dbReference>
<evidence type="ECO:0000256" key="3">
    <source>
        <dbReference type="ARBA" id="ARBA00023027"/>
    </source>
</evidence>
<organism evidence="5 6">
    <name type="scientific">Actinomadura physcomitrii</name>
    <dbReference type="NCBI Taxonomy" id="2650748"/>
    <lineage>
        <taxon>Bacteria</taxon>
        <taxon>Bacillati</taxon>
        <taxon>Actinomycetota</taxon>
        <taxon>Actinomycetes</taxon>
        <taxon>Streptosporangiales</taxon>
        <taxon>Thermomonosporaceae</taxon>
        <taxon>Actinomadura</taxon>
    </lineage>
</organism>
<dbReference type="InterPro" id="IPR015590">
    <property type="entry name" value="Aldehyde_DH_dom"/>
</dbReference>
<name>A0A6I4MHY2_9ACTN</name>
<comment type="caution">
    <text evidence="5">The sequence shown here is derived from an EMBL/GenBank/DDBJ whole genome shotgun (WGS) entry which is preliminary data.</text>
</comment>
<dbReference type="EMBL" id="WBMS02000037">
    <property type="protein sequence ID" value="MWA05392.1"/>
    <property type="molecule type" value="Genomic_DNA"/>
</dbReference>
<comment type="similarity">
    <text evidence="1">Belongs to the aldehyde dehydrogenase family.</text>
</comment>
<dbReference type="AlphaFoldDB" id="A0A6I4MHY2"/>
<dbReference type="InterPro" id="IPR016160">
    <property type="entry name" value="Ald_DH_CS_CYS"/>
</dbReference>
<evidence type="ECO:0000313" key="6">
    <source>
        <dbReference type="Proteomes" id="UP000462055"/>
    </source>
</evidence>
<evidence type="ECO:0000256" key="1">
    <source>
        <dbReference type="ARBA" id="ARBA00009986"/>
    </source>
</evidence>
<dbReference type="PANTHER" id="PTHR42986:SF1">
    <property type="entry name" value="BENZALDEHYDE DEHYDROGENASE YFMT"/>
    <property type="match status" value="1"/>
</dbReference>
<reference evidence="5" key="1">
    <citation type="submission" date="2019-12" db="EMBL/GenBank/DDBJ databases">
        <title>Actinomadura physcomitrii sp. nov., a novel actinomycete isolated from moss [Physcomitrium sphaericum (Ludw) Fuernr].</title>
        <authorList>
            <person name="Zhuang X."/>
        </authorList>
    </citation>
    <scope>NUCLEOTIDE SEQUENCE [LARGE SCALE GENOMIC DNA]</scope>
    <source>
        <strain evidence="5">LD22</strain>
    </source>
</reference>
<dbReference type="InterPro" id="IPR016161">
    <property type="entry name" value="Ald_DH/histidinol_DH"/>
</dbReference>
<dbReference type="PANTHER" id="PTHR42986">
    <property type="entry name" value="BENZALDEHYDE DEHYDROGENASE YFMT"/>
    <property type="match status" value="1"/>
</dbReference>
<evidence type="ECO:0000313" key="5">
    <source>
        <dbReference type="EMBL" id="MWA05392.1"/>
    </source>
</evidence>
<dbReference type="SUPFAM" id="SSF53720">
    <property type="entry name" value="ALDH-like"/>
    <property type="match status" value="1"/>
</dbReference>
<feature type="domain" description="Aldehyde dehydrogenase" evidence="4">
    <location>
        <begin position="56"/>
        <end position="514"/>
    </location>
</feature>
<protein>
    <submittedName>
        <fullName evidence="5">Aldehyde dehydrogenase family protein</fullName>
    </submittedName>
</protein>
<dbReference type="GO" id="GO:0016620">
    <property type="term" value="F:oxidoreductase activity, acting on the aldehyde or oxo group of donors, NAD or NADP as acceptor"/>
    <property type="evidence" value="ECO:0007669"/>
    <property type="project" value="InterPro"/>
</dbReference>
<keyword evidence="3" id="KW-0520">NAD</keyword>
<evidence type="ECO:0000259" key="4">
    <source>
        <dbReference type="Pfam" id="PF00171"/>
    </source>
</evidence>
<sequence>MAGPVLEGKAHRKLRPGCGAARLAPRYEGRPHVSGIAEGGADGHRIRHFIGGQWCDAVNGRTHPDHDPWTGEVLAEVASGEAEDARVAIEAAHAAFPTWAGLSPTDRQIIFLNAATVLERREDEVIGLLAAETGTGADFARNQITFCLSLLRQAGALAFAPTGQVLPSDVPGTRALALRRPVGVVGAISAWNAALTLTGRAIVGPMALGNTVVLKPSEEAPLVGGALWAEIFAEAGLPPGVLNVVLHAPGDAGQIADEFVTHPDVRRINFTGSTVTGRRLAESAARYLKRPVLQLSGHNSLIVLADADLDYAVDAAAYGAFVHQGEVCMCARRILVERPIAEQFTERFVAKVAKLPMGDPRDPATVLGPLINRWAVALMARRIEEAVALGARVLAGGTAQPPCFPATVLTDVPEEAELAFEETFGPIALLETVEDRDHAVERANASRYGLTGAILTGDTYAGLDLARRLQVGIVHINDQPVNDEPHMPFGGLKDSGWGRFGLGFAAEDFTELQWATLRDSPRPFSF</sequence>
<proteinExistence type="inferred from homology"/>
<dbReference type="Gene3D" id="3.40.605.10">
    <property type="entry name" value="Aldehyde Dehydrogenase, Chain A, domain 1"/>
    <property type="match status" value="1"/>
</dbReference>
<gene>
    <name evidence="5" type="ORF">F8568_034525</name>
</gene>
<evidence type="ECO:0000256" key="2">
    <source>
        <dbReference type="ARBA" id="ARBA00023002"/>
    </source>
</evidence>
<dbReference type="InterPro" id="IPR016162">
    <property type="entry name" value="Ald_DH_N"/>
</dbReference>
<dbReference type="PROSITE" id="PS00070">
    <property type="entry name" value="ALDEHYDE_DEHYDR_CYS"/>
    <property type="match status" value="1"/>
</dbReference>
<dbReference type="InterPro" id="IPR016163">
    <property type="entry name" value="Ald_DH_C"/>
</dbReference>
<accession>A0A6I4MHY2</accession>
<dbReference type="Proteomes" id="UP000462055">
    <property type="component" value="Unassembled WGS sequence"/>
</dbReference>
<dbReference type="Pfam" id="PF00171">
    <property type="entry name" value="Aldedh"/>
    <property type="match status" value="1"/>
</dbReference>
<keyword evidence="2" id="KW-0560">Oxidoreductase</keyword>